<dbReference type="EMBL" id="WWCP01000001">
    <property type="protein sequence ID" value="MYM80562.1"/>
    <property type="molecule type" value="Genomic_DNA"/>
</dbReference>
<name>A0A6L8MFM1_9BURK</name>
<gene>
    <name evidence="1" type="ORF">GTP44_01130</name>
</gene>
<evidence type="ECO:0000313" key="1">
    <source>
        <dbReference type="EMBL" id="MYM80562.1"/>
    </source>
</evidence>
<sequence>MNKLHRMYVKARIALVHWELRRLEAHRRRTVAEFMLAVDDGRHTAQELHFMRGQYIARRKAELENTLRQLKKELQ</sequence>
<organism evidence="1 2">
    <name type="scientific">Duganella lactea</name>
    <dbReference type="NCBI Taxonomy" id="2692173"/>
    <lineage>
        <taxon>Bacteria</taxon>
        <taxon>Pseudomonadati</taxon>
        <taxon>Pseudomonadota</taxon>
        <taxon>Betaproteobacteria</taxon>
        <taxon>Burkholderiales</taxon>
        <taxon>Oxalobacteraceae</taxon>
        <taxon>Telluria group</taxon>
        <taxon>Duganella</taxon>
    </lineage>
</organism>
<proteinExistence type="predicted"/>
<reference evidence="1 2" key="1">
    <citation type="submission" date="2019-12" db="EMBL/GenBank/DDBJ databases">
        <title>Novel species isolated from a subtropical stream in China.</title>
        <authorList>
            <person name="Lu H."/>
        </authorList>
    </citation>
    <scope>NUCLEOTIDE SEQUENCE [LARGE SCALE GENOMIC DNA]</scope>
    <source>
        <strain evidence="1 2">FT50W</strain>
    </source>
</reference>
<comment type="caution">
    <text evidence="1">The sequence shown here is derived from an EMBL/GenBank/DDBJ whole genome shotgun (WGS) entry which is preliminary data.</text>
</comment>
<evidence type="ECO:0000313" key="2">
    <source>
        <dbReference type="Proteomes" id="UP000474565"/>
    </source>
</evidence>
<dbReference type="RefSeq" id="WP_161017971.1">
    <property type="nucleotide sequence ID" value="NZ_WWCP01000001.1"/>
</dbReference>
<dbReference type="Proteomes" id="UP000474565">
    <property type="component" value="Unassembled WGS sequence"/>
</dbReference>
<protein>
    <submittedName>
        <fullName evidence="1">Uncharacterized protein</fullName>
    </submittedName>
</protein>
<dbReference type="AlphaFoldDB" id="A0A6L8MFM1"/>
<accession>A0A6L8MFM1</accession>